<accession>A0A1V6QYR4</accession>
<gene>
    <name evidence="1" type="ORF">PENSOL_c026G09690</name>
</gene>
<proteinExistence type="predicted"/>
<reference evidence="2" key="1">
    <citation type="journal article" date="2017" name="Nat. Microbiol.">
        <title>Global analysis of biosynthetic gene clusters reveals vast potential of secondary metabolite production in Penicillium species.</title>
        <authorList>
            <person name="Nielsen J.C."/>
            <person name="Grijseels S."/>
            <person name="Prigent S."/>
            <person name="Ji B."/>
            <person name="Dainat J."/>
            <person name="Nielsen K.F."/>
            <person name="Frisvad J.C."/>
            <person name="Workman M."/>
            <person name="Nielsen J."/>
        </authorList>
    </citation>
    <scope>NUCLEOTIDE SEQUENCE [LARGE SCALE GENOMIC DNA]</scope>
    <source>
        <strain evidence="2">IBT 29525</strain>
    </source>
</reference>
<sequence>MYMDWMGEIGFPEERDLHHHSESVYRQVSLKNFTTGTTWIGRTGPGVIFLELLHGSRDSGDPFMSELTKAAYQRDFDLDTLRYVYVMDIGNKDTKAYIEEEIDGPEVNIGDQGVTYPSEAMVFKEMLDV</sequence>
<evidence type="ECO:0000313" key="1">
    <source>
        <dbReference type="EMBL" id="OQD94324.1"/>
    </source>
</evidence>
<evidence type="ECO:0000313" key="2">
    <source>
        <dbReference type="Proteomes" id="UP000191612"/>
    </source>
</evidence>
<dbReference type="Proteomes" id="UP000191612">
    <property type="component" value="Unassembled WGS sequence"/>
</dbReference>
<dbReference type="AlphaFoldDB" id="A0A1V6QYR4"/>
<organism evidence="1 2">
    <name type="scientific">Penicillium solitum</name>
    <dbReference type="NCBI Taxonomy" id="60172"/>
    <lineage>
        <taxon>Eukaryota</taxon>
        <taxon>Fungi</taxon>
        <taxon>Dikarya</taxon>
        <taxon>Ascomycota</taxon>
        <taxon>Pezizomycotina</taxon>
        <taxon>Eurotiomycetes</taxon>
        <taxon>Eurotiomycetidae</taxon>
        <taxon>Eurotiales</taxon>
        <taxon>Aspergillaceae</taxon>
        <taxon>Penicillium</taxon>
    </lineage>
</organism>
<dbReference type="EMBL" id="MDYO01000026">
    <property type="protein sequence ID" value="OQD94324.1"/>
    <property type="molecule type" value="Genomic_DNA"/>
</dbReference>
<keyword evidence="2" id="KW-1185">Reference proteome</keyword>
<protein>
    <submittedName>
        <fullName evidence="1">Uncharacterized protein</fullName>
    </submittedName>
</protein>
<comment type="caution">
    <text evidence="1">The sequence shown here is derived from an EMBL/GenBank/DDBJ whole genome shotgun (WGS) entry which is preliminary data.</text>
</comment>
<name>A0A1V6QYR4_9EURO</name>